<dbReference type="Proteomes" id="UP000789759">
    <property type="component" value="Unassembled WGS sequence"/>
</dbReference>
<organism evidence="1 2">
    <name type="scientific">Cetraspora pellucida</name>
    <dbReference type="NCBI Taxonomy" id="1433469"/>
    <lineage>
        <taxon>Eukaryota</taxon>
        <taxon>Fungi</taxon>
        <taxon>Fungi incertae sedis</taxon>
        <taxon>Mucoromycota</taxon>
        <taxon>Glomeromycotina</taxon>
        <taxon>Glomeromycetes</taxon>
        <taxon>Diversisporales</taxon>
        <taxon>Gigasporaceae</taxon>
        <taxon>Cetraspora</taxon>
    </lineage>
</organism>
<proteinExistence type="predicted"/>
<evidence type="ECO:0000313" key="2">
    <source>
        <dbReference type="Proteomes" id="UP000789759"/>
    </source>
</evidence>
<keyword evidence="2" id="KW-1185">Reference proteome</keyword>
<evidence type="ECO:0000313" key="1">
    <source>
        <dbReference type="EMBL" id="CAG8777950.1"/>
    </source>
</evidence>
<accession>A0A9N9JES3</accession>
<comment type="caution">
    <text evidence="1">The sequence shown here is derived from an EMBL/GenBank/DDBJ whole genome shotgun (WGS) entry which is preliminary data.</text>
</comment>
<dbReference type="EMBL" id="CAJVQA010023328">
    <property type="protein sequence ID" value="CAG8777950.1"/>
    <property type="molecule type" value="Genomic_DNA"/>
</dbReference>
<reference evidence="1" key="1">
    <citation type="submission" date="2021-06" db="EMBL/GenBank/DDBJ databases">
        <authorList>
            <person name="Kallberg Y."/>
            <person name="Tangrot J."/>
            <person name="Rosling A."/>
        </authorList>
    </citation>
    <scope>NUCLEOTIDE SEQUENCE</scope>
    <source>
        <strain evidence="1">FL966</strain>
    </source>
</reference>
<feature type="non-terminal residue" evidence="1">
    <location>
        <position position="58"/>
    </location>
</feature>
<name>A0A9N9JES3_9GLOM</name>
<gene>
    <name evidence="1" type="ORF">CPELLU_LOCUS16228</name>
</gene>
<sequence>VEFHETKLNDREEISMTLSGPTNLSTRIEDTGTIQAFYYSISLLQNGFQFDNKSQDYV</sequence>
<protein>
    <submittedName>
        <fullName evidence="1">3303_t:CDS:1</fullName>
    </submittedName>
</protein>
<dbReference type="AlphaFoldDB" id="A0A9N9JES3"/>